<proteinExistence type="predicted"/>
<organism evidence="2 3">
    <name type="scientific">Panicum miliaceum</name>
    <name type="common">Proso millet</name>
    <name type="synonym">Broomcorn millet</name>
    <dbReference type="NCBI Taxonomy" id="4540"/>
    <lineage>
        <taxon>Eukaryota</taxon>
        <taxon>Viridiplantae</taxon>
        <taxon>Streptophyta</taxon>
        <taxon>Embryophyta</taxon>
        <taxon>Tracheophyta</taxon>
        <taxon>Spermatophyta</taxon>
        <taxon>Magnoliopsida</taxon>
        <taxon>Liliopsida</taxon>
        <taxon>Poales</taxon>
        <taxon>Poaceae</taxon>
        <taxon>PACMAD clade</taxon>
        <taxon>Panicoideae</taxon>
        <taxon>Panicodae</taxon>
        <taxon>Paniceae</taxon>
        <taxon>Panicinae</taxon>
        <taxon>Panicum</taxon>
        <taxon>Panicum sect. Panicum</taxon>
    </lineage>
</organism>
<feature type="region of interest" description="Disordered" evidence="1">
    <location>
        <begin position="209"/>
        <end position="265"/>
    </location>
</feature>
<dbReference type="Proteomes" id="UP000275267">
    <property type="component" value="Unassembled WGS sequence"/>
</dbReference>
<feature type="region of interest" description="Disordered" evidence="1">
    <location>
        <begin position="1"/>
        <end position="125"/>
    </location>
</feature>
<evidence type="ECO:0000313" key="3">
    <source>
        <dbReference type="Proteomes" id="UP000275267"/>
    </source>
</evidence>
<accession>A0A3L6SM90</accession>
<feature type="region of interest" description="Disordered" evidence="1">
    <location>
        <begin position="154"/>
        <end position="174"/>
    </location>
</feature>
<feature type="compositionally biased region" description="Basic and acidic residues" evidence="1">
    <location>
        <begin position="231"/>
        <end position="265"/>
    </location>
</feature>
<sequence length="265" mass="27261">MVADEPRSAIPKRRHSSSATGGPSLASRALQPPEAIGAELEAGGEHPVPGRRTEDGEGARRCSGRIWALRTPARGPFAAPARGGGGGTGGATAAVPAAARAAMPSSPACRRATEEGRLHARGPACRPLAAAPLDARDRSAAGLARQAQIRRLAREGGGELLQERTERGPEVPLRPGEAFAGVLWRGPEVPLRAQAAAAADLAPLCFSLAPPASSHGGGRREPRRGGCGGRGGREGRQLGERGWGRERGAAARGERPALGGERERM</sequence>
<feature type="compositionally biased region" description="Basic and acidic residues" evidence="1">
    <location>
        <begin position="154"/>
        <end position="169"/>
    </location>
</feature>
<name>A0A3L6SM90_PANMI</name>
<evidence type="ECO:0000313" key="2">
    <source>
        <dbReference type="EMBL" id="RLN22637.1"/>
    </source>
</evidence>
<dbReference type="AlphaFoldDB" id="A0A3L6SM90"/>
<feature type="compositionally biased region" description="Basic and acidic residues" evidence="1">
    <location>
        <begin position="51"/>
        <end position="60"/>
    </location>
</feature>
<dbReference type="EMBL" id="PQIB02000004">
    <property type="protein sequence ID" value="RLN22637.1"/>
    <property type="molecule type" value="Genomic_DNA"/>
</dbReference>
<protein>
    <submittedName>
        <fullName evidence="2">Uncharacterized protein</fullName>
    </submittedName>
</protein>
<keyword evidence="3" id="KW-1185">Reference proteome</keyword>
<comment type="caution">
    <text evidence="2">The sequence shown here is derived from an EMBL/GenBank/DDBJ whole genome shotgun (WGS) entry which is preliminary data.</text>
</comment>
<reference evidence="3" key="1">
    <citation type="journal article" date="2019" name="Nat. Commun.">
        <title>The genome of broomcorn millet.</title>
        <authorList>
            <person name="Zou C."/>
            <person name="Miki D."/>
            <person name="Li D."/>
            <person name="Tang Q."/>
            <person name="Xiao L."/>
            <person name="Rajput S."/>
            <person name="Deng P."/>
            <person name="Jia W."/>
            <person name="Huang R."/>
            <person name="Zhang M."/>
            <person name="Sun Y."/>
            <person name="Hu J."/>
            <person name="Fu X."/>
            <person name="Schnable P.S."/>
            <person name="Li F."/>
            <person name="Zhang H."/>
            <person name="Feng B."/>
            <person name="Zhu X."/>
            <person name="Liu R."/>
            <person name="Schnable J.C."/>
            <person name="Zhu J.-K."/>
            <person name="Zhang H."/>
        </authorList>
    </citation>
    <scope>NUCLEOTIDE SEQUENCE [LARGE SCALE GENOMIC DNA]</scope>
</reference>
<evidence type="ECO:0000256" key="1">
    <source>
        <dbReference type="SAM" id="MobiDB-lite"/>
    </source>
</evidence>
<gene>
    <name evidence="2" type="ORF">C2845_PM07G04510</name>
</gene>
<feature type="compositionally biased region" description="Low complexity" evidence="1">
    <location>
        <begin position="91"/>
        <end position="110"/>
    </location>
</feature>
<feature type="compositionally biased region" description="Low complexity" evidence="1">
    <location>
        <begin position="70"/>
        <end position="81"/>
    </location>
</feature>